<keyword evidence="3 5" id="KW-1133">Transmembrane helix</keyword>
<comment type="caution">
    <text evidence="8">The sequence shown here is derived from an EMBL/GenBank/DDBJ whole genome shotgun (WGS) entry which is preliminary data.</text>
</comment>
<evidence type="ECO:0000256" key="1">
    <source>
        <dbReference type="ARBA" id="ARBA00004141"/>
    </source>
</evidence>
<dbReference type="InterPro" id="IPR011547">
    <property type="entry name" value="SLC26A/SulP_dom"/>
</dbReference>
<feature type="transmembrane region" description="Helical" evidence="5">
    <location>
        <begin position="359"/>
        <end position="381"/>
    </location>
</feature>
<feature type="transmembrane region" description="Helical" evidence="5">
    <location>
        <begin position="458"/>
        <end position="483"/>
    </location>
</feature>
<feature type="transmembrane region" description="Helical" evidence="5">
    <location>
        <begin position="503"/>
        <end position="520"/>
    </location>
</feature>
<dbReference type="SUPFAM" id="SSF52091">
    <property type="entry name" value="SpoIIaa-like"/>
    <property type="match status" value="1"/>
</dbReference>
<evidence type="ECO:0000256" key="5">
    <source>
        <dbReference type="SAM" id="Phobius"/>
    </source>
</evidence>
<dbReference type="Proteomes" id="UP001168972">
    <property type="component" value="Unassembled WGS sequence"/>
</dbReference>
<evidence type="ECO:0000256" key="2">
    <source>
        <dbReference type="ARBA" id="ARBA00022692"/>
    </source>
</evidence>
<evidence type="ECO:0000256" key="3">
    <source>
        <dbReference type="ARBA" id="ARBA00022989"/>
    </source>
</evidence>
<feature type="transmembrane region" description="Helical" evidence="5">
    <location>
        <begin position="324"/>
        <end position="347"/>
    </location>
</feature>
<feature type="transmembrane region" description="Helical" evidence="5">
    <location>
        <begin position="116"/>
        <end position="138"/>
    </location>
</feature>
<dbReference type="Pfam" id="PF01740">
    <property type="entry name" value="STAS"/>
    <property type="match status" value="1"/>
</dbReference>
<dbReference type="GO" id="GO:0055085">
    <property type="term" value="P:transmembrane transport"/>
    <property type="evidence" value="ECO:0007669"/>
    <property type="project" value="InterPro"/>
</dbReference>
<dbReference type="AlphaFoldDB" id="A0AA39FFX4"/>
<feature type="transmembrane region" description="Helical" evidence="5">
    <location>
        <begin position="73"/>
        <end position="96"/>
    </location>
</feature>
<comment type="subcellular location">
    <subcellularLocation>
        <location evidence="1">Membrane</location>
        <topology evidence="1">Multi-pass membrane protein</topology>
    </subcellularLocation>
</comment>
<evidence type="ECO:0000256" key="4">
    <source>
        <dbReference type="ARBA" id="ARBA00023136"/>
    </source>
</evidence>
<organism evidence="8 9">
    <name type="scientific">Microctonus hyperodae</name>
    <name type="common">Parasitoid wasp</name>
    <dbReference type="NCBI Taxonomy" id="165561"/>
    <lineage>
        <taxon>Eukaryota</taxon>
        <taxon>Metazoa</taxon>
        <taxon>Ecdysozoa</taxon>
        <taxon>Arthropoda</taxon>
        <taxon>Hexapoda</taxon>
        <taxon>Insecta</taxon>
        <taxon>Pterygota</taxon>
        <taxon>Neoptera</taxon>
        <taxon>Endopterygota</taxon>
        <taxon>Hymenoptera</taxon>
        <taxon>Apocrita</taxon>
        <taxon>Ichneumonoidea</taxon>
        <taxon>Braconidae</taxon>
        <taxon>Euphorinae</taxon>
        <taxon>Microctonus</taxon>
    </lineage>
</organism>
<name>A0AA39FFX4_MICHY</name>
<evidence type="ECO:0000259" key="7">
    <source>
        <dbReference type="Pfam" id="PF01740"/>
    </source>
</evidence>
<protein>
    <recommendedName>
        <fullName evidence="10">Sodium-independent sulfate anion transporter</fullName>
    </recommendedName>
</protein>
<feature type="domain" description="STAS" evidence="7">
    <location>
        <begin position="511"/>
        <end position="593"/>
    </location>
</feature>
<dbReference type="InterPro" id="IPR001902">
    <property type="entry name" value="SLC26A/SulP_fam"/>
</dbReference>
<proteinExistence type="predicted"/>
<dbReference type="EMBL" id="JAQQBR010001831">
    <property type="protein sequence ID" value="KAK0168676.1"/>
    <property type="molecule type" value="Genomic_DNA"/>
</dbReference>
<feature type="domain" description="SLC26A/SulP transporter" evidence="6">
    <location>
        <begin position="77"/>
        <end position="456"/>
    </location>
</feature>
<sequence length="674" mass="74859">MIIQGYTTMKKSLFLITYDKPIVHQPQEYMSSKETLENGNHVEEIIDKKKLRVQYLIERHIPIVKWLPKYSRFYAISDIIAGITLGLTMIPQSIAYAALAGLTPQYGLYSSYIGGFIYVLFGTIKEVSIGATSLMSLVTIEYTRDMPVDFVVLLTFLAGWFLVDFISIPVTSGFTSATSIIIIISQLPGLVGLRIRSESMVDRIRQLITNYQNIRLNDTLLGVFSIIFLLSFRKLKDIDCSYIKQRNLRAGRFLEKTLWFLSISRNAIIVFIASSITYTYYQSGNSLFLTSGTVKPGVPKFKPPPFSTQFGNTTYTFKDMCSHLGTGIIIVPLVAVLTNVAIAKAFVRDGPVEATQEMLTLGVCNIAGGFVSSMPTCGAFTRSAVGSASGIQTPMAGIYSGTMALLALSYLTPYFGFIPRATLSAVLISAVIFLIDLKIIKVLWKGSKRDMFAACSTFLISLFVNVESGLLFGTFANALFLLYLSARPSVEVYVRKTVLGDKYVVVIPEIGLFYPAVAYLSNKITQIARKEGKGIYPVVVDFQRLQGIDYTAAQGIEKLLNSFEDKIQLLIFLNVNPSVISSISTMTTAKNFKPMKNEDDLAKILSDLETDKKSTKSLVMPTFKEFTEKSILPERSSIDTIKNEYSTSEEQESLLINNVNNKELELTVISVNNK</sequence>
<feature type="transmembrane region" description="Helical" evidence="5">
    <location>
        <begin position="417"/>
        <end position="437"/>
    </location>
</feature>
<gene>
    <name evidence="8" type="ORF">PV327_002452</name>
</gene>
<reference evidence="8" key="1">
    <citation type="journal article" date="2023" name="bioRxiv">
        <title>Scaffold-level genome assemblies of two parasitoid biocontrol wasps reveal the parthenogenesis mechanism and an associated novel virus.</title>
        <authorList>
            <person name="Inwood S."/>
            <person name="Skelly J."/>
            <person name="Guhlin J."/>
            <person name="Harrop T."/>
            <person name="Goldson S."/>
            <person name="Dearden P."/>
        </authorList>
    </citation>
    <scope>NUCLEOTIDE SEQUENCE</scope>
    <source>
        <strain evidence="8">Lincoln</strain>
        <tissue evidence="8">Whole body</tissue>
    </source>
</reference>
<keyword evidence="2 5" id="KW-0812">Transmembrane</keyword>
<dbReference type="InterPro" id="IPR036513">
    <property type="entry name" value="STAS_dom_sf"/>
</dbReference>
<dbReference type="CDD" id="cd07042">
    <property type="entry name" value="STAS_SulP_like_sulfate_transporter"/>
    <property type="match status" value="1"/>
</dbReference>
<keyword evidence="4 5" id="KW-0472">Membrane</keyword>
<evidence type="ECO:0000313" key="8">
    <source>
        <dbReference type="EMBL" id="KAK0168676.1"/>
    </source>
</evidence>
<evidence type="ECO:0000313" key="9">
    <source>
        <dbReference type="Proteomes" id="UP001168972"/>
    </source>
</evidence>
<feature type="transmembrane region" description="Helical" evidence="5">
    <location>
        <begin position="174"/>
        <end position="193"/>
    </location>
</feature>
<feature type="transmembrane region" description="Helical" evidence="5">
    <location>
        <begin position="150"/>
        <end position="168"/>
    </location>
</feature>
<dbReference type="PANTHER" id="PTHR11814">
    <property type="entry name" value="SULFATE TRANSPORTER"/>
    <property type="match status" value="1"/>
</dbReference>
<reference evidence="8" key="2">
    <citation type="submission" date="2023-03" db="EMBL/GenBank/DDBJ databases">
        <authorList>
            <person name="Inwood S.N."/>
            <person name="Skelly J.G."/>
            <person name="Guhlin J."/>
            <person name="Harrop T.W.R."/>
            <person name="Goldson S.G."/>
            <person name="Dearden P.K."/>
        </authorList>
    </citation>
    <scope>NUCLEOTIDE SEQUENCE</scope>
    <source>
        <strain evidence="8">Lincoln</strain>
        <tissue evidence="8">Whole body</tissue>
    </source>
</reference>
<evidence type="ECO:0000259" key="6">
    <source>
        <dbReference type="Pfam" id="PF00916"/>
    </source>
</evidence>
<feature type="transmembrane region" description="Helical" evidence="5">
    <location>
        <begin position="258"/>
        <end position="281"/>
    </location>
</feature>
<dbReference type="Pfam" id="PF00916">
    <property type="entry name" value="Sulfate_transp"/>
    <property type="match status" value="1"/>
</dbReference>
<accession>A0AA39FFX4</accession>
<evidence type="ECO:0008006" key="10">
    <source>
        <dbReference type="Google" id="ProtNLM"/>
    </source>
</evidence>
<feature type="transmembrane region" description="Helical" evidence="5">
    <location>
        <begin position="393"/>
        <end position="411"/>
    </location>
</feature>
<dbReference type="Gene3D" id="3.30.750.24">
    <property type="entry name" value="STAS domain"/>
    <property type="match status" value="1"/>
</dbReference>
<keyword evidence="9" id="KW-1185">Reference proteome</keyword>
<dbReference type="GO" id="GO:0016020">
    <property type="term" value="C:membrane"/>
    <property type="evidence" value="ECO:0007669"/>
    <property type="project" value="UniProtKB-SubCell"/>
</dbReference>
<dbReference type="InterPro" id="IPR002645">
    <property type="entry name" value="STAS_dom"/>
</dbReference>